<keyword evidence="2" id="KW-1185">Reference proteome</keyword>
<accession>A0AAV7F2R1</accession>
<dbReference type="PANTHER" id="PTHR35730:SF2">
    <property type="entry name" value="KINETOCHORE PROTEIN SPC24 HOMOLOG-RELATED"/>
    <property type="match status" value="1"/>
</dbReference>
<reference evidence="1 2" key="1">
    <citation type="submission" date="2021-07" db="EMBL/GenBank/DDBJ databases">
        <title>The Aristolochia fimbriata genome: insights into angiosperm evolution, floral development and chemical biosynthesis.</title>
        <authorList>
            <person name="Jiao Y."/>
        </authorList>
    </citation>
    <scope>NUCLEOTIDE SEQUENCE [LARGE SCALE GENOMIC DNA]</scope>
    <source>
        <strain evidence="1">IBCAS-2021</strain>
        <tissue evidence="1">Leaf</tissue>
    </source>
</reference>
<dbReference type="Proteomes" id="UP000825729">
    <property type="component" value="Unassembled WGS sequence"/>
</dbReference>
<dbReference type="EMBL" id="JAINDJ010000003">
    <property type="protein sequence ID" value="KAG9455348.1"/>
    <property type="molecule type" value="Genomic_DNA"/>
</dbReference>
<dbReference type="Gene3D" id="3.30.160.570">
    <property type="entry name" value="Ncd80 complex, Spc24 subunit"/>
    <property type="match status" value="1"/>
</dbReference>
<evidence type="ECO:0000313" key="1">
    <source>
        <dbReference type="EMBL" id="KAG9455348.1"/>
    </source>
</evidence>
<organism evidence="1 2">
    <name type="scientific">Aristolochia fimbriata</name>
    <name type="common">White veined hardy Dutchman's pipe vine</name>
    <dbReference type="NCBI Taxonomy" id="158543"/>
    <lineage>
        <taxon>Eukaryota</taxon>
        <taxon>Viridiplantae</taxon>
        <taxon>Streptophyta</taxon>
        <taxon>Embryophyta</taxon>
        <taxon>Tracheophyta</taxon>
        <taxon>Spermatophyta</taxon>
        <taxon>Magnoliopsida</taxon>
        <taxon>Magnoliidae</taxon>
        <taxon>Piperales</taxon>
        <taxon>Aristolochiaceae</taxon>
        <taxon>Aristolochia</taxon>
    </lineage>
</organism>
<evidence type="ECO:0000313" key="2">
    <source>
        <dbReference type="Proteomes" id="UP000825729"/>
    </source>
</evidence>
<dbReference type="InterPro" id="IPR044951">
    <property type="entry name" value="SPC24-like"/>
</dbReference>
<dbReference type="PANTHER" id="PTHR35730">
    <property type="entry name" value="KINETOCHORE PROTEIN SPC24 HOMOLOG-RELATED"/>
    <property type="match status" value="1"/>
</dbReference>
<protein>
    <submittedName>
        <fullName evidence="1">Uncharacterized protein</fullName>
    </submittedName>
</protein>
<proteinExistence type="predicted"/>
<sequence length="74" mass="8600">MEALKKATKEDLRLQKLLSMYACVTNLIPDLGDESKISGHIVDRDKRRIEKFEFDPLKTSSDEICNTLWKVMDQ</sequence>
<gene>
    <name evidence="1" type="ORF">H6P81_008252</name>
</gene>
<name>A0AAV7F2R1_ARIFI</name>
<comment type="caution">
    <text evidence="1">The sequence shown here is derived from an EMBL/GenBank/DDBJ whole genome shotgun (WGS) entry which is preliminary data.</text>
</comment>
<dbReference type="AlphaFoldDB" id="A0AAV7F2R1"/>
<dbReference type="GO" id="GO:0051983">
    <property type="term" value="P:regulation of chromosome segregation"/>
    <property type="evidence" value="ECO:0007669"/>
    <property type="project" value="InterPro"/>
</dbReference>